<accession>A0ACC4ALQ7</accession>
<organism evidence="1 2">
    <name type="scientific">Populus alba</name>
    <name type="common">White poplar</name>
    <dbReference type="NCBI Taxonomy" id="43335"/>
    <lineage>
        <taxon>Eukaryota</taxon>
        <taxon>Viridiplantae</taxon>
        <taxon>Streptophyta</taxon>
        <taxon>Embryophyta</taxon>
        <taxon>Tracheophyta</taxon>
        <taxon>Spermatophyta</taxon>
        <taxon>Magnoliopsida</taxon>
        <taxon>eudicotyledons</taxon>
        <taxon>Gunneridae</taxon>
        <taxon>Pentapetalae</taxon>
        <taxon>rosids</taxon>
        <taxon>fabids</taxon>
        <taxon>Malpighiales</taxon>
        <taxon>Salicaceae</taxon>
        <taxon>Saliceae</taxon>
        <taxon>Populus</taxon>
    </lineage>
</organism>
<protein>
    <submittedName>
        <fullName evidence="1">Uncharacterized protein</fullName>
    </submittedName>
</protein>
<gene>
    <name evidence="1" type="ORF">D5086_032329</name>
</gene>
<proteinExistence type="predicted"/>
<keyword evidence="2" id="KW-1185">Reference proteome</keyword>
<evidence type="ECO:0000313" key="1">
    <source>
        <dbReference type="EMBL" id="KAL3566914.1"/>
    </source>
</evidence>
<comment type="caution">
    <text evidence="1">The sequence shown here is derived from an EMBL/GenBank/DDBJ whole genome shotgun (WGS) entry which is preliminary data.</text>
</comment>
<sequence>MAGGGKRRPNHSNENRNNQNNNRNAKTDSGGGGSSRRRSKSIRNSLFIEGGLLEDWSPSHSGRSVNVNSNSKWGSKPGNSSQGKVVSGSKNGPRKSCGNAFGYSYTSSELQEGVGRDMDESQPIVVVDSKETEIVAYLDETPTSKPYDLNSAYNYSSDFLLGESSHKGLGFCEELEATTGAESSSKQMEEEEKKRSSFDSSSSEKEMDADGTANCEAGEEMPTAAFSQKKNSAFLSIGSIKLFTQDISDGESDESLDESSESSEQGQRVVSQSDDSEDTSDCETDVDDEVVKDYLEGIGGSSSILDAKWLVENDLGDSDKDSSSSGCFDETLKKLSGIALEEASRSYGMKKPQSTKYHSLSARDVSPFLDDFMLVKDPRTISVKKKHVARLPQSWPLEAQRSKNYRNFPGEKKKHRKEMIAVKRRQRMLARGIDMEKLNKKLEQIVSDEVDIFSFQPMHSRDCSQVRRLAAIYRLHSGTQGSGKKSFVTVSRTQHTCMPSASDKLRLEKLIGAGDDNADLAVNEGPITKSASAHRNRKKKSARGSGGRTGLYASGGKNGLYAKQPVSFVSSGVMQSGDVETIPVDSQEINETGENKDATSSSKFGAFEVHTKGFGSKMMAKMGFIEGGGLGKDGQGMAQPIEVTQRPKSLGLGVDFSDISVDSVKNKPQSRTGTSGKHGKTENLGAFEKHTKGFGSKMMAKMGFVEGTGLGKDSQGIVSPIVAVRRPKARGLGAKNLTEILSKSKEMNSFAHFKIWVLTLCMVFQSGHGFYLPGSYPHKHGIGDTLSVKVNSITSIETEIPFSYYSLPFCKPLEGVKDSAENLGEVLMGDRIENSPYKFKMYTNESDIFQCQTDPLSGENFKLLKKRIDEMYQVNLILDNLPAIRYAKKESYFLRWTGYPAGIKIQDAYYVFNHLKFTVLVHKYEEANVAHVMGTGEAAEVIPTIASGGSELPGYMVVGFEVVPCSVMHDAKSVKNLKPYEKYPSPVKCDPTTVAMPIKENEPIVFTYEVTFEESDIKWPSRWDAYLKMEGSKVHWFSILNSLMVITFLAGIVLVIFLRTVRRDLTRYEELDKEAQAQMNEELSGWKLVVGDVFRAPTNAGLLCVMVGDGVQLLGMAVVTVMFAALGFMSPASRGTLIIGMILFYMILGISAGYVAVRLWRTIGCGDNKGWVSVSWKVACFFPGIAFFILTTLNFLLWGSHSTGAIPFSLFVVLIFMWFCISVPLTLVGGFFGAKAPHIEYPVRTNQIPREIPAQKYPSWLLVFGAGTLPFGTLFIELFFIMSSIWMGRVYYVFGFLLIVFILLVVVCAEVSLVLTYMHLCVEDWKWWWKSFFASGSVAIYIFLYSVNYLIFELKSLSGPISEALFLGYSLLMALAIMFAMGSVGFLSSFWTMHKSLHRLPAILEVRAVSAENVGSESETIVGVQEVSIHVFRFSFLILRCLPEKIPASPRSLRTKAQSSLQHRHLVSSGPGSKTLFGINSKPKGILRVSCSTSGPLKVMISGAPASGKGTQCELIVKKFGLVHISTGDLLRAEVSAETEIGNKAKEFMNAGRLVPDEIVTAMVTARLSLEDAKEKGWLLDGYPRSSAQAESLEKLNVRPDIYVVLDVPDEILIDRCVGRRLDPETGKIYHVKNFPPETEEIKARLITRPDDTEEKVKARLDIYKKNAEAILSTYSNIMVKIDGNRSKEVVFKEIDSLLSQVHRDEVKLKTPRSNPVIHPLFFFSSLQDKWRGIPTRLNNIPHSREIRNYFYDDVLQATKRAVNDGRTRLRVDINIPELNPEMDVYRIGTLMELVRVIALSFSDDGKHVKVCVQGSMGKGALAGMPLQLAGTRNILEFMDWGDYGAKGTFIKIGSIGEQEVSEEDDMFILVAPQNAVGNCIIDDLKAMTVAAGSRPVILINPRLKDLPGSSGIMQTMGRDKRLEYAASFESCYFFRLLYYAGTQYPIMGALRMSYPYRYELYKRVDQPSGTEKYVILSTFSEKPSTDDVNDAFMGIPRNGAKKASGFWLRWNLQLRATSHCVEMKSARPSVELKCMAGSQIPC</sequence>
<evidence type="ECO:0000313" key="2">
    <source>
        <dbReference type="Proteomes" id="UP000309997"/>
    </source>
</evidence>
<name>A0ACC4ALQ7_POPAL</name>
<reference evidence="1 2" key="1">
    <citation type="journal article" date="2024" name="Plant Biotechnol. J.">
        <title>Genome and CRISPR/Cas9 system of a widespread forest tree (Populus alba) in the world.</title>
        <authorList>
            <person name="Liu Y.J."/>
            <person name="Jiang P.F."/>
            <person name="Han X.M."/>
            <person name="Li X.Y."/>
            <person name="Wang H.M."/>
            <person name="Wang Y.J."/>
            <person name="Wang X.X."/>
            <person name="Zeng Q.Y."/>
        </authorList>
    </citation>
    <scope>NUCLEOTIDE SEQUENCE [LARGE SCALE GENOMIC DNA]</scope>
    <source>
        <strain evidence="2">cv. PAL-ZL1</strain>
    </source>
</reference>
<dbReference type="EMBL" id="RCHU02000018">
    <property type="protein sequence ID" value="KAL3566914.1"/>
    <property type="molecule type" value="Genomic_DNA"/>
</dbReference>
<dbReference type="Proteomes" id="UP000309997">
    <property type="component" value="Unassembled WGS sequence"/>
</dbReference>